<keyword evidence="2" id="KW-1185">Reference proteome</keyword>
<reference evidence="1 2" key="1">
    <citation type="journal article" date="2016" name="G3 (Bethesda)">
        <title>First Draft Assembly and Annotation of the Genome of a California Endemic Oak Quercus lobata Nee (Fagaceae).</title>
        <authorList>
            <person name="Sork V.L."/>
            <person name="Fitz-Gibbon S.T."/>
            <person name="Puiu D."/>
            <person name="Crepeau M."/>
            <person name="Gugger P.F."/>
            <person name="Sherman R."/>
            <person name="Stevens K."/>
            <person name="Langley C.H."/>
            <person name="Pellegrini M."/>
            <person name="Salzberg S.L."/>
        </authorList>
    </citation>
    <scope>NUCLEOTIDE SEQUENCE [LARGE SCALE GENOMIC DNA]</scope>
    <source>
        <strain evidence="1 2">cv. SW786</strain>
    </source>
</reference>
<dbReference type="EnsemblPlants" id="QL05p021244:mrna">
    <property type="protein sequence ID" value="QL05p021244:mrna"/>
    <property type="gene ID" value="QL05p021244"/>
</dbReference>
<dbReference type="EMBL" id="LRBV02000005">
    <property type="status" value="NOT_ANNOTATED_CDS"/>
    <property type="molecule type" value="Genomic_DNA"/>
</dbReference>
<dbReference type="AlphaFoldDB" id="A0A7N2LP87"/>
<organism evidence="1 2">
    <name type="scientific">Quercus lobata</name>
    <name type="common">Valley oak</name>
    <dbReference type="NCBI Taxonomy" id="97700"/>
    <lineage>
        <taxon>Eukaryota</taxon>
        <taxon>Viridiplantae</taxon>
        <taxon>Streptophyta</taxon>
        <taxon>Embryophyta</taxon>
        <taxon>Tracheophyta</taxon>
        <taxon>Spermatophyta</taxon>
        <taxon>Magnoliopsida</taxon>
        <taxon>eudicotyledons</taxon>
        <taxon>Gunneridae</taxon>
        <taxon>Pentapetalae</taxon>
        <taxon>rosids</taxon>
        <taxon>fabids</taxon>
        <taxon>Fagales</taxon>
        <taxon>Fagaceae</taxon>
        <taxon>Quercus</taxon>
    </lineage>
</organism>
<proteinExistence type="predicted"/>
<name>A0A7N2LP87_QUELO</name>
<evidence type="ECO:0000313" key="2">
    <source>
        <dbReference type="Proteomes" id="UP000594261"/>
    </source>
</evidence>
<accession>A0A7N2LP87</accession>
<dbReference type="Proteomes" id="UP000594261">
    <property type="component" value="Chromosome 5"/>
</dbReference>
<protein>
    <submittedName>
        <fullName evidence="1">Uncharacterized protein</fullName>
    </submittedName>
</protein>
<evidence type="ECO:0000313" key="1">
    <source>
        <dbReference type="EnsemblPlants" id="QL05p021244:mrna"/>
    </source>
</evidence>
<dbReference type="InParanoid" id="A0A7N2LP87"/>
<sequence length="224" mass="25062">MVTTPALSSLINYKQEFEFKQLDREESDFILRPHSTAVLVSLSYNFNMGGGKEKQSAMDQSKKLKTVTPIWRPVCTQAVSDEECLVKDVIVESEDGSQVQEVQCSTSSIVSNVQHVMKSAESVTEKTDSNISSSTVQYSDEDNNVLEGESEKHSISAEAHLQTFRHEFVGYAFQCAHSHWPFFLSSPHFSMPCLSPPSPLWRHPDLSPPPCCCQQHIPPLPPPH</sequence>
<dbReference type="Gramene" id="QL05p021244:mrna">
    <property type="protein sequence ID" value="QL05p021244:mrna"/>
    <property type="gene ID" value="QL05p021244"/>
</dbReference>
<reference evidence="1" key="2">
    <citation type="submission" date="2021-01" db="UniProtKB">
        <authorList>
            <consortium name="EnsemblPlants"/>
        </authorList>
    </citation>
    <scope>IDENTIFICATION</scope>
</reference>